<dbReference type="RefSeq" id="WP_208673230.1">
    <property type="nucleotide sequence ID" value="NZ_CP030139.2"/>
</dbReference>
<evidence type="ECO:0000313" key="6">
    <source>
        <dbReference type="EMBL" id="AZB72905.1"/>
    </source>
</evidence>
<gene>
    <name evidence="4 6" type="primary">pyrR</name>
    <name evidence="6" type="ORF">DOP62_09400</name>
</gene>
<keyword evidence="4 6" id="KW-0808">Transferase</keyword>
<name>A0AAN1UUT2_SYNEL</name>
<comment type="function">
    <text evidence="4">Regulates the transcription of the pyrimidine nucleotide (pyr) operon in response to exogenous pyrimidines.</text>
</comment>
<dbReference type="PANTHER" id="PTHR11608:SF0">
    <property type="entry name" value="BIFUNCTIONAL PROTEIN PYRR"/>
    <property type="match status" value="1"/>
</dbReference>
<dbReference type="SUPFAM" id="SSF53271">
    <property type="entry name" value="PRTase-like"/>
    <property type="match status" value="1"/>
</dbReference>
<dbReference type="InterPro" id="IPR029057">
    <property type="entry name" value="PRTase-like"/>
</dbReference>
<protein>
    <recommendedName>
        <fullName evidence="4">Bifunctional protein PyrR</fullName>
    </recommendedName>
    <domain>
        <recommendedName>
            <fullName evidence="4">Pyrimidine operon regulatory protein</fullName>
        </recommendedName>
    </domain>
    <domain>
        <recommendedName>
            <fullName evidence="4">Uracil phosphoribosyltransferase</fullName>
            <shortName evidence="4">UPRTase</shortName>
            <ecNumber evidence="4">2.4.2.9</ecNumber>
        </recommendedName>
    </domain>
</protein>
<feature type="short sequence motif" description="PRPP-binding" evidence="4">
    <location>
        <begin position="99"/>
        <end position="111"/>
    </location>
</feature>
<feature type="domain" description="Phosphoribosyltransferase" evidence="5">
    <location>
        <begin position="15"/>
        <end position="145"/>
    </location>
</feature>
<dbReference type="Proteomes" id="UP000267249">
    <property type="component" value="Chromosome"/>
</dbReference>
<dbReference type="InterPro" id="IPR023050">
    <property type="entry name" value="PyrR"/>
</dbReference>
<evidence type="ECO:0000313" key="7">
    <source>
        <dbReference type="Proteomes" id="UP000267249"/>
    </source>
</evidence>
<evidence type="ECO:0000256" key="2">
    <source>
        <dbReference type="ARBA" id="ARBA00023015"/>
    </source>
</evidence>
<proteinExistence type="inferred from homology"/>
<evidence type="ECO:0000256" key="3">
    <source>
        <dbReference type="ARBA" id="ARBA00023163"/>
    </source>
</evidence>
<organism evidence="6 7">
    <name type="scientific">Synechococcus elongatus PCC 11801</name>
    <dbReference type="NCBI Taxonomy" id="2219813"/>
    <lineage>
        <taxon>Bacteria</taxon>
        <taxon>Bacillati</taxon>
        <taxon>Cyanobacteriota</taxon>
        <taxon>Cyanophyceae</taxon>
        <taxon>Synechococcales</taxon>
        <taxon>Synechococcaceae</taxon>
        <taxon>Synechococcus</taxon>
    </lineage>
</organism>
<dbReference type="GO" id="GO:0004845">
    <property type="term" value="F:uracil phosphoribosyltransferase activity"/>
    <property type="evidence" value="ECO:0007669"/>
    <property type="project" value="UniProtKB-UniRule"/>
</dbReference>
<dbReference type="EC" id="2.4.2.9" evidence="4"/>
<accession>A0AAN1UUT2</accession>
<dbReference type="NCBIfam" id="NF003545">
    <property type="entry name" value="PRK05205.1-1"/>
    <property type="match status" value="1"/>
</dbReference>
<dbReference type="InterPro" id="IPR000836">
    <property type="entry name" value="PRTase_dom"/>
</dbReference>
<keyword evidence="4 6" id="KW-0328">Glycosyltransferase</keyword>
<comment type="similarity">
    <text evidence="1 4">Belongs to the purine/pyrimidine phosphoribosyltransferase family. PyrR subfamily.</text>
</comment>
<dbReference type="NCBIfam" id="NF003549">
    <property type="entry name" value="PRK05205.1-5"/>
    <property type="match status" value="1"/>
</dbReference>
<dbReference type="FunFam" id="3.40.50.2020:FF:000020">
    <property type="entry name" value="Bifunctional protein PyrR"/>
    <property type="match status" value="1"/>
</dbReference>
<dbReference type="EMBL" id="CP030139">
    <property type="protein sequence ID" value="AZB72905.1"/>
    <property type="molecule type" value="Genomic_DNA"/>
</dbReference>
<keyword evidence="3 4" id="KW-0804">Transcription</keyword>
<evidence type="ECO:0000259" key="5">
    <source>
        <dbReference type="Pfam" id="PF00156"/>
    </source>
</evidence>
<dbReference type="Pfam" id="PF00156">
    <property type="entry name" value="Pribosyltran"/>
    <property type="match status" value="1"/>
</dbReference>
<evidence type="ECO:0000256" key="1">
    <source>
        <dbReference type="ARBA" id="ARBA00005565"/>
    </source>
</evidence>
<comment type="function">
    <text evidence="4">Also displays a weak uracil phosphoribosyltransferase activity which is not physiologically significant.</text>
</comment>
<evidence type="ECO:0000256" key="4">
    <source>
        <dbReference type="HAMAP-Rule" id="MF_01219"/>
    </source>
</evidence>
<dbReference type="HAMAP" id="MF_01219">
    <property type="entry name" value="PyrR"/>
    <property type="match status" value="1"/>
</dbReference>
<reference evidence="6 7" key="1">
    <citation type="journal article" date="2018" name="Sci. Rep.">
        <title>Genome Features and Biochemical Characteristics of a Robust, Fast Growing and Naturally Transformable Cyanobacterium Synechococcus elongatus PCC 11801 Isolated from India.</title>
        <authorList>
            <person name="Jaiswal D."/>
            <person name="Sengupta A."/>
            <person name="Sohoni S."/>
            <person name="Sengupta S."/>
            <person name="Phadnavis A.G."/>
            <person name="Pakrasi H.B."/>
            <person name="Wangikar P.P."/>
        </authorList>
    </citation>
    <scope>NUCLEOTIDE SEQUENCE [LARGE SCALE GENOMIC DNA]</scope>
    <source>
        <strain evidence="6 7">PCC 11801</strain>
    </source>
</reference>
<dbReference type="GO" id="GO:0006355">
    <property type="term" value="P:regulation of DNA-templated transcription"/>
    <property type="evidence" value="ECO:0007669"/>
    <property type="project" value="UniProtKB-UniRule"/>
</dbReference>
<dbReference type="Gene3D" id="3.40.50.2020">
    <property type="match status" value="1"/>
</dbReference>
<comment type="catalytic activity">
    <reaction evidence="4">
        <text>UMP + diphosphate = 5-phospho-alpha-D-ribose 1-diphosphate + uracil</text>
        <dbReference type="Rhea" id="RHEA:13017"/>
        <dbReference type="ChEBI" id="CHEBI:17568"/>
        <dbReference type="ChEBI" id="CHEBI:33019"/>
        <dbReference type="ChEBI" id="CHEBI:57865"/>
        <dbReference type="ChEBI" id="CHEBI:58017"/>
        <dbReference type="EC" id="2.4.2.9"/>
    </reaction>
</comment>
<keyword evidence="2 4" id="KW-0805">Transcription regulation</keyword>
<dbReference type="PANTHER" id="PTHR11608">
    <property type="entry name" value="BIFUNCTIONAL PROTEIN PYRR"/>
    <property type="match status" value="1"/>
</dbReference>
<dbReference type="InterPro" id="IPR050137">
    <property type="entry name" value="PyrR_bifunctional"/>
</dbReference>
<sequence>MSPSQIELLSADEQRRTLNRLASQIVESAREVDRLVLIGIHTRGVYLAEGLAQAIAQLEGQPIASGSLDITFYRDDLDRIGARQPERSRIPQDLTGCTVVLVDDVIFTGRTIRAAMDALNDYGRPAIVRLAVLIDRGNRELPIQPDFVGKVVPTRRSERVEVYFQSVDGHEGVALIRPD</sequence>
<dbReference type="CDD" id="cd06223">
    <property type="entry name" value="PRTases_typeI"/>
    <property type="match status" value="1"/>
</dbReference>
<dbReference type="AlphaFoldDB" id="A0AAN1UUT2"/>